<evidence type="ECO:0008006" key="8">
    <source>
        <dbReference type="Google" id="ProtNLM"/>
    </source>
</evidence>
<dbReference type="PROSITE" id="PS50042">
    <property type="entry name" value="CNMP_BINDING_3"/>
    <property type="match status" value="1"/>
</dbReference>
<dbReference type="SUPFAM" id="SSF46785">
    <property type="entry name" value="Winged helix' DNA-binding domain"/>
    <property type="match status" value="1"/>
</dbReference>
<dbReference type="InterPro" id="IPR036390">
    <property type="entry name" value="WH_DNA-bd_sf"/>
</dbReference>
<keyword evidence="3" id="KW-0804">Transcription</keyword>
<dbReference type="EMBL" id="MHCJ01000006">
    <property type="protein sequence ID" value="OGY17815.1"/>
    <property type="molecule type" value="Genomic_DNA"/>
</dbReference>
<dbReference type="GO" id="GO:0005829">
    <property type="term" value="C:cytosol"/>
    <property type="evidence" value="ECO:0007669"/>
    <property type="project" value="TreeGrafter"/>
</dbReference>
<gene>
    <name evidence="6" type="ORF">A2786_00630</name>
</gene>
<dbReference type="InterPro" id="IPR012318">
    <property type="entry name" value="HTH_CRP"/>
</dbReference>
<proteinExistence type="predicted"/>
<dbReference type="Gene3D" id="1.10.10.10">
    <property type="entry name" value="Winged helix-like DNA-binding domain superfamily/Winged helix DNA-binding domain"/>
    <property type="match status" value="1"/>
</dbReference>
<dbReference type="SUPFAM" id="SSF51206">
    <property type="entry name" value="cAMP-binding domain-like"/>
    <property type="match status" value="1"/>
</dbReference>
<reference evidence="6 7" key="1">
    <citation type="journal article" date="2016" name="Nat. Commun.">
        <title>Thousands of microbial genomes shed light on interconnected biogeochemical processes in an aquifer system.</title>
        <authorList>
            <person name="Anantharaman K."/>
            <person name="Brown C.T."/>
            <person name="Hug L.A."/>
            <person name="Sharon I."/>
            <person name="Castelle C.J."/>
            <person name="Probst A.J."/>
            <person name="Thomas B.C."/>
            <person name="Singh A."/>
            <person name="Wilkins M.J."/>
            <person name="Karaoz U."/>
            <person name="Brodie E.L."/>
            <person name="Williams K.H."/>
            <person name="Hubbard S.S."/>
            <person name="Banfield J.F."/>
        </authorList>
    </citation>
    <scope>NUCLEOTIDE SEQUENCE [LARGE SCALE GENOMIC DNA]</scope>
</reference>
<evidence type="ECO:0000313" key="7">
    <source>
        <dbReference type="Proteomes" id="UP000179233"/>
    </source>
</evidence>
<dbReference type="PRINTS" id="PR00034">
    <property type="entry name" value="HTHCRP"/>
</dbReference>
<evidence type="ECO:0000256" key="1">
    <source>
        <dbReference type="ARBA" id="ARBA00023015"/>
    </source>
</evidence>
<evidence type="ECO:0000256" key="3">
    <source>
        <dbReference type="ARBA" id="ARBA00023163"/>
    </source>
</evidence>
<comment type="caution">
    <text evidence="6">The sequence shown here is derived from an EMBL/GenBank/DDBJ whole genome shotgun (WGS) entry which is preliminary data.</text>
</comment>
<name>A0A1G1VQY8_9BACT</name>
<keyword evidence="2" id="KW-0238">DNA-binding</keyword>
<dbReference type="PANTHER" id="PTHR24567">
    <property type="entry name" value="CRP FAMILY TRANSCRIPTIONAL REGULATORY PROTEIN"/>
    <property type="match status" value="1"/>
</dbReference>
<dbReference type="Pfam" id="PF13545">
    <property type="entry name" value="HTH_Crp_2"/>
    <property type="match status" value="1"/>
</dbReference>
<dbReference type="SMART" id="SM00419">
    <property type="entry name" value="HTH_CRP"/>
    <property type="match status" value="1"/>
</dbReference>
<dbReference type="GO" id="GO:0003700">
    <property type="term" value="F:DNA-binding transcription factor activity"/>
    <property type="evidence" value="ECO:0007669"/>
    <property type="project" value="TreeGrafter"/>
</dbReference>
<organism evidence="6 7">
    <name type="scientific">Candidatus Chisholmbacteria bacterium RIFCSPHIGHO2_01_FULL_52_32</name>
    <dbReference type="NCBI Taxonomy" id="1797591"/>
    <lineage>
        <taxon>Bacteria</taxon>
        <taxon>Candidatus Chisholmiibacteriota</taxon>
    </lineage>
</organism>
<dbReference type="SMART" id="SM00100">
    <property type="entry name" value="cNMP"/>
    <property type="match status" value="1"/>
</dbReference>
<sequence length="222" mass="25217">MEGKLWYLKQFSLFSGFSDQQLHELGLFLEERQVRRMQIVFDPEDQDKVFFIKRGMVEVYNLTEEGKKVTLETLGPGSFFAAVGFGQRGSQFLEATEDTLLCVTTKDRLYEMIAHQPTLARRVVEGLLSQLFEAREQITIMATGSVRDRLIHLLGQLVQKYGVGTGKRVRIGNRFTHEELAHMIGASRETVTKMLSLLAREGVIAREGKNLLVSPSKLQPRV</sequence>
<dbReference type="InterPro" id="IPR000595">
    <property type="entry name" value="cNMP-bd_dom"/>
</dbReference>
<dbReference type="InterPro" id="IPR014710">
    <property type="entry name" value="RmlC-like_jellyroll"/>
</dbReference>
<dbReference type="InterPro" id="IPR036388">
    <property type="entry name" value="WH-like_DNA-bd_sf"/>
</dbReference>
<dbReference type="PROSITE" id="PS51063">
    <property type="entry name" value="HTH_CRP_2"/>
    <property type="match status" value="1"/>
</dbReference>
<dbReference type="InterPro" id="IPR018490">
    <property type="entry name" value="cNMP-bd_dom_sf"/>
</dbReference>
<dbReference type="Gene3D" id="2.60.120.10">
    <property type="entry name" value="Jelly Rolls"/>
    <property type="match status" value="1"/>
</dbReference>
<feature type="domain" description="HTH crp-type" evidence="5">
    <location>
        <begin position="144"/>
        <end position="217"/>
    </location>
</feature>
<feature type="domain" description="Cyclic nucleotide-binding" evidence="4">
    <location>
        <begin position="13"/>
        <end position="85"/>
    </location>
</feature>
<accession>A0A1G1VQY8</accession>
<evidence type="ECO:0000313" key="6">
    <source>
        <dbReference type="EMBL" id="OGY17815.1"/>
    </source>
</evidence>
<dbReference type="CDD" id="cd00038">
    <property type="entry name" value="CAP_ED"/>
    <property type="match status" value="1"/>
</dbReference>
<protein>
    <recommendedName>
        <fullName evidence="8">HTH crp-type domain-containing protein</fullName>
    </recommendedName>
</protein>
<dbReference type="GO" id="GO:0003677">
    <property type="term" value="F:DNA binding"/>
    <property type="evidence" value="ECO:0007669"/>
    <property type="project" value="UniProtKB-KW"/>
</dbReference>
<keyword evidence="1" id="KW-0805">Transcription regulation</keyword>
<evidence type="ECO:0000256" key="2">
    <source>
        <dbReference type="ARBA" id="ARBA00023125"/>
    </source>
</evidence>
<dbReference type="PANTHER" id="PTHR24567:SF74">
    <property type="entry name" value="HTH-TYPE TRANSCRIPTIONAL REGULATOR ARCR"/>
    <property type="match status" value="1"/>
</dbReference>
<dbReference type="Pfam" id="PF00027">
    <property type="entry name" value="cNMP_binding"/>
    <property type="match status" value="1"/>
</dbReference>
<dbReference type="Proteomes" id="UP000179233">
    <property type="component" value="Unassembled WGS sequence"/>
</dbReference>
<dbReference type="AlphaFoldDB" id="A0A1G1VQY8"/>
<evidence type="ECO:0000259" key="4">
    <source>
        <dbReference type="PROSITE" id="PS50042"/>
    </source>
</evidence>
<evidence type="ECO:0000259" key="5">
    <source>
        <dbReference type="PROSITE" id="PS51063"/>
    </source>
</evidence>
<dbReference type="InterPro" id="IPR050397">
    <property type="entry name" value="Env_Response_Regulators"/>
</dbReference>